<reference evidence="5 6" key="1">
    <citation type="journal article" date="2015" name="Nature">
        <title>rRNA introns, odd ribosomes, and small enigmatic genomes across a large radiation of phyla.</title>
        <authorList>
            <person name="Brown C.T."/>
            <person name="Hug L.A."/>
            <person name="Thomas B.C."/>
            <person name="Sharon I."/>
            <person name="Castelle C.J."/>
            <person name="Singh A."/>
            <person name="Wilkins M.J."/>
            <person name="Williams K.H."/>
            <person name="Banfield J.F."/>
        </authorList>
    </citation>
    <scope>NUCLEOTIDE SEQUENCE [LARGE SCALE GENOMIC DNA]</scope>
</reference>
<dbReference type="InterPro" id="IPR033248">
    <property type="entry name" value="Transketolase_C"/>
</dbReference>
<evidence type="ECO:0000256" key="2">
    <source>
        <dbReference type="ARBA" id="ARBA00022723"/>
    </source>
</evidence>
<sequence length="141" mass="15221">MFEIGKAEVFWESKNPQASIVAAGPLLFEALLAAKDLEKTEIEIEVVNSATIKPLDERLIIASAKKTGAVVTVEEHQINGGLGGAVSEILARNFPVPMEFIGMPDSFGESGTPDELLEKYHMKAKDIIGAVRKVISRKSNA</sequence>
<keyword evidence="3" id="KW-0460">Magnesium</keyword>
<protein>
    <submittedName>
        <fullName evidence="5">Transketolase central region</fullName>
    </submittedName>
</protein>
<dbReference type="GO" id="GO:0004802">
    <property type="term" value="F:transketolase activity"/>
    <property type="evidence" value="ECO:0007669"/>
    <property type="project" value="TreeGrafter"/>
</dbReference>
<accession>A0A0G1QNI2</accession>
<dbReference type="InterPro" id="IPR009014">
    <property type="entry name" value="Transketo_C/PFOR_II"/>
</dbReference>
<feature type="domain" description="Transketolase C-terminal" evidence="4">
    <location>
        <begin position="12"/>
        <end position="127"/>
    </location>
</feature>
<dbReference type="EMBL" id="LCLA01000018">
    <property type="protein sequence ID" value="KKU10180.1"/>
    <property type="molecule type" value="Genomic_DNA"/>
</dbReference>
<evidence type="ECO:0000256" key="3">
    <source>
        <dbReference type="ARBA" id="ARBA00022842"/>
    </source>
</evidence>
<gene>
    <name evidence="5" type="ORF">UX13_C0018G0014</name>
</gene>
<keyword evidence="2" id="KW-0479">Metal-binding</keyword>
<comment type="caution">
    <text evidence="5">The sequence shown here is derived from an EMBL/GenBank/DDBJ whole genome shotgun (WGS) entry which is preliminary data.</text>
</comment>
<dbReference type="Pfam" id="PF02780">
    <property type="entry name" value="Transketolase_C"/>
    <property type="match status" value="1"/>
</dbReference>
<dbReference type="GO" id="GO:0030976">
    <property type="term" value="F:thiamine pyrophosphate binding"/>
    <property type="evidence" value="ECO:0007669"/>
    <property type="project" value="TreeGrafter"/>
</dbReference>
<dbReference type="GO" id="GO:0046872">
    <property type="term" value="F:metal ion binding"/>
    <property type="evidence" value="ECO:0007669"/>
    <property type="project" value="UniProtKB-KW"/>
</dbReference>
<dbReference type="Gene3D" id="3.40.50.920">
    <property type="match status" value="1"/>
</dbReference>
<proteinExistence type="predicted"/>
<dbReference type="PATRIC" id="fig|1618581.3.peg.328"/>
<dbReference type="SUPFAM" id="SSF52922">
    <property type="entry name" value="TK C-terminal domain-like"/>
    <property type="match status" value="1"/>
</dbReference>
<evidence type="ECO:0000313" key="6">
    <source>
        <dbReference type="Proteomes" id="UP000034329"/>
    </source>
</evidence>
<dbReference type="Proteomes" id="UP000034329">
    <property type="component" value="Unassembled WGS sequence"/>
</dbReference>
<dbReference type="AlphaFoldDB" id="A0A0G1QNI2"/>
<evidence type="ECO:0000256" key="1">
    <source>
        <dbReference type="ARBA" id="ARBA00022679"/>
    </source>
</evidence>
<dbReference type="InterPro" id="IPR051424">
    <property type="entry name" value="Transketolase-like"/>
</dbReference>
<evidence type="ECO:0000313" key="5">
    <source>
        <dbReference type="EMBL" id="KKU10180.1"/>
    </source>
</evidence>
<name>A0A0G1QNI2_9BACT</name>
<keyword evidence="1" id="KW-0808">Transferase</keyword>
<organism evidence="5 6">
    <name type="scientific">Candidatus Woesebacteria bacterium GW2011_GWB1_45_5</name>
    <dbReference type="NCBI Taxonomy" id="1618581"/>
    <lineage>
        <taxon>Bacteria</taxon>
        <taxon>Candidatus Woeseibacteriota</taxon>
    </lineage>
</organism>
<evidence type="ECO:0000259" key="4">
    <source>
        <dbReference type="Pfam" id="PF02780"/>
    </source>
</evidence>
<dbReference type="PANTHER" id="PTHR43195:SF1">
    <property type="entry name" value="FI06132P-RELATED"/>
    <property type="match status" value="1"/>
</dbReference>
<dbReference type="PANTHER" id="PTHR43195">
    <property type="entry name" value="TRANSKETOLASE"/>
    <property type="match status" value="1"/>
</dbReference>